<dbReference type="InterPro" id="IPR040182">
    <property type="entry name" value="ATG13"/>
</dbReference>
<evidence type="ECO:0000313" key="8">
    <source>
        <dbReference type="Proteomes" id="UP001359485"/>
    </source>
</evidence>
<evidence type="ECO:0000256" key="5">
    <source>
        <dbReference type="SAM" id="MobiDB-lite"/>
    </source>
</evidence>
<name>A0ABR1AU30_POLSC</name>
<comment type="caution">
    <text evidence="7">The sequence shown here is derived from an EMBL/GenBank/DDBJ whole genome shotgun (WGS) entry which is preliminary data.</text>
</comment>
<keyword evidence="8" id="KW-1185">Reference proteome</keyword>
<dbReference type="InterPro" id="IPR018731">
    <property type="entry name" value="Atg13_N"/>
</dbReference>
<dbReference type="EMBL" id="JAWJWF010000045">
    <property type="protein sequence ID" value="KAK6627445.1"/>
    <property type="molecule type" value="Genomic_DNA"/>
</dbReference>
<accession>A0ABR1AU30</accession>
<feature type="compositionally biased region" description="Polar residues" evidence="5">
    <location>
        <begin position="311"/>
        <end position="347"/>
    </location>
</feature>
<dbReference type="Gene3D" id="3.30.900.10">
    <property type="entry name" value="HORMA domain"/>
    <property type="match status" value="1"/>
</dbReference>
<proteinExistence type="inferred from homology"/>
<dbReference type="PANTHER" id="PTHR13430:SF4">
    <property type="entry name" value="AUTOPHAGY-RELATED PROTEIN 13"/>
    <property type="match status" value="1"/>
</dbReference>
<gene>
    <name evidence="7" type="ORF">RUM44_009922</name>
</gene>
<evidence type="ECO:0000313" key="7">
    <source>
        <dbReference type="EMBL" id="KAK6627445.1"/>
    </source>
</evidence>
<comment type="similarity">
    <text evidence="2 4">Belongs to the ATG13 family. Metazoan subfamily.</text>
</comment>
<evidence type="ECO:0000256" key="1">
    <source>
        <dbReference type="ARBA" id="ARBA00004329"/>
    </source>
</evidence>
<dbReference type="Pfam" id="PF10033">
    <property type="entry name" value="ATG13"/>
    <property type="match status" value="1"/>
</dbReference>
<dbReference type="Proteomes" id="UP001359485">
    <property type="component" value="Unassembled WGS sequence"/>
</dbReference>
<evidence type="ECO:0000256" key="4">
    <source>
        <dbReference type="RuleBase" id="RU361214"/>
    </source>
</evidence>
<comment type="subcellular location">
    <subcellularLocation>
        <location evidence="1">Preautophagosomal structure</location>
    </subcellularLocation>
</comment>
<dbReference type="PANTHER" id="PTHR13430">
    <property type="match status" value="1"/>
</dbReference>
<feature type="domain" description="Autophagy-related protein 13 N-terminal" evidence="6">
    <location>
        <begin position="23"/>
        <end position="230"/>
    </location>
</feature>
<evidence type="ECO:0000259" key="6">
    <source>
        <dbReference type="Pfam" id="PF10033"/>
    </source>
</evidence>
<sequence length="445" mass="49128">MSSVKLNAQDKKDLDKFTKFLALKAAQIIVQSRLGEKVQTQCKPHSSGADWFLLGEKNNLELVKCGMFTNNMTHSKVISKGKSASFNLAVRDLPEVLAEAKKALCGEVVTSRMPLCVEISLRTVEGDTMMLETWCLGLLPEQCDPSIRVTYTVYNRMGILLKSLVSVTRVTPAYKLSRRQSPDSYVICYRIYMGEPQLHNLGEGYKQVRVGQLCTPIGTIHISVSYRTKMTISPQSTGRDNSIVLKSDHFRPDFSSRHCDIQAKADTLNASMSETMKVGAFANKQEILEDLIMPDAPFSSLLSPRQQSPSENSNLQINNGDTNQSSNSTKKGSLSDNDSVSDGNGNITPRIRSRGGSRSSGSQTSNTDDYIMVDLKTPFANTNANTDLGTFYRECQSAPPLQTFSEQPTLGETVVDLTKQIQAFELSVPKYEQLLSTLCNADNNN</sequence>
<feature type="compositionally biased region" description="Low complexity" evidence="5">
    <location>
        <begin position="299"/>
        <end position="310"/>
    </location>
</feature>
<evidence type="ECO:0000256" key="3">
    <source>
        <dbReference type="ARBA" id="ARBA00023006"/>
    </source>
</evidence>
<organism evidence="7 8">
    <name type="scientific">Polyplax serrata</name>
    <name type="common">Common mouse louse</name>
    <dbReference type="NCBI Taxonomy" id="468196"/>
    <lineage>
        <taxon>Eukaryota</taxon>
        <taxon>Metazoa</taxon>
        <taxon>Ecdysozoa</taxon>
        <taxon>Arthropoda</taxon>
        <taxon>Hexapoda</taxon>
        <taxon>Insecta</taxon>
        <taxon>Pterygota</taxon>
        <taxon>Neoptera</taxon>
        <taxon>Paraneoptera</taxon>
        <taxon>Psocodea</taxon>
        <taxon>Troctomorpha</taxon>
        <taxon>Phthiraptera</taxon>
        <taxon>Anoplura</taxon>
        <taxon>Polyplacidae</taxon>
        <taxon>Polyplax</taxon>
    </lineage>
</organism>
<reference evidence="7 8" key="1">
    <citation type="submission" date="2023-09" db="EMBL/GenBank/DDBJ databases">
        <title>Genomes of two closely related lineages of the louse Polyplax serrata with different host specificities.</title>
        <authorList>
            <person name="Martinu J."/>
            <person name="Tarabai H."/>
            <person name="Stefka J."/>
            <person name="Hypsa V."/>
        </authorList>
    </citation>
    <scope>NUCLEOTIDE SEQUENCE [LARGE SCALE GENOMIC DNA]</scope>
    <source>
        <strain evidence="7">98ZLc_SE</strain>
    </source>
</reference>
<feature type="region of interest" description="Disordered" evidence="5">
    <location>
        <begin position="298"/>
        <end position="369"/>
    </location>
</feature>
<keyword evidence="3 4" id="KW-0072">Autophagy</keyword>
<dbReference type="InterPro" id="IPR036570">
    <property type="entry name" value="HORMA_dom_sf"/>
</dbReference>
<evidence type="ECO:0000256" key="2">
    <source>
        <dbReference type="ARBA" id="ARBA00007341"/>
    </source>
</evidence>
<protein>
    <recommendedName>
        <fullName evidence="4">Autophagy-related protein 13</fullName>
    </recommendedName>
</protein>